<name>A0A371GWQ2_MUCPR</name>
<proteinExistence type="predicted"/>
<dbReference type="EMBL" id="QJKJ01004241">
    <property type="protein sequence ID" value="RDX94977.1"/>
    <property type="molecule type" value="Genomic_DNA"/>
</dbReference>
<evidence type="ECO:0000313" key="1">
    <source>
        <dbReference type="EMBL" id="RDX94977.1"/>
    </source>
</evidence>
<feature type="non-terminal residue" evidence="1">
    <location>
        <position position="1"/>
    </location>
</feature>
<evidence type="ECO:0000313" key="2">
    <source>
        <dbReference type="Proteomes" id="UP000257109"/>
    </source>
</evidence>
<reference evidence="1" key="1">
    <citation type="submission" date="2018-05" db="EMBL/GenBank/DDBJ databases">
        <title>Draft genome of Mucuna pruriens seed.</title>
        <authorList>
            <person name="Nnadi N.E."/>
            <person name="Vos R."/>
            <person name="Hasami M.H."/>
            <person name="Devisetty U.K."/>
            <person name="Aguiy J.C."/>
        </authorList>
    </citation>
    <scope>NUCLEOTIDE SEQUENCE [LARGE SCALE GENOMIC DNA]</scope>
    <source>
        <strain evidence="1">JCA_2017</strain>
    </source>
</reference>
<dbReference type="OrthoDB" id="1645289at2759"/>
<dbReference type="AlphaFoldDB" id="A0A371GWQ2"/>
<accession>A0A371GWQ2</accession>
<comment type="caution">
    <text evidence="1">The sequence shown here is derived from an EMBL/GenBank/DDBJ whole genome shotgun (WGS) entry which is preliminary data.</text>
</comment>
<sequence>MHYLKRTKRYVLIYQKFEGLKIIYSNSDFDGCQDRKHSMSRYIYMLVGGAISGNNLLLQQQLEFFKVEVHQYQVSSC</sequence>
<protein>
    <submittedName>
        <fullName evidence="1">Uncharacterized protein</fullName>
    </submittedName>
</protein>
<dbReference type="Proteomes" id="UP000257109">
    <property type="component" value="Unassembled WGS sequence"/>
</dbReference>
<gene>
    <name evidence="1" type="ORF">CR513_22572</name>
</gene>
<keyword evidence="2" id="KW-1185">Reference proteome</keyword>
<organism evidence="1 2">
    <name type="scientific">Mucuna pruriens</name>
    <name type="common">Velvet bean</name>
    <name type="synonym">Dolichos pruriens</name>
    <dbReference type="NCBI Taxonomy" id="157652"/>
    <lineage>
        <taxon>Eukaryota</taxon>
        <taxon>Viridiplantae</taxon>
        <taxon>Streptophyta</taxon>
        <taxon>Embryophyta</taxon>
        <taxon>Tracheophyta</taxon>
        <taxon>Spermatophyta</taxon>
        <taxon>Magnoliopsida</taxon>
        <taxon>eudicotyledons</taxon>
        <taxon>Gunneridae</taxon>
        <taxon>Pentapetalae</taxon>
        <taxon>rosids</taxon>
        <taxon>fabids</taxon>
        <taxon>Fabales</taxon>
        <taxon>Fabaceae</taxon>
        <taxon>Papilionoideae</taxon>
        <taxon>50 kb inversion clade</taxon>
        <taxon>NPAAA clade</taxon>
        <taxon>indigoferoid/millettioid clade</taxon>
        <taxon>Phaseoleae</taxon>
        <taxon>Mucuna</taxon>
    </lineage>
</organism>